<dbReference type="PANTHER" id="PTHR13271:SF154">
    <property type="entry name" value="GRIP DOMAIN-CONTAINING PROTEIN"/>
    <property type="match status" value="1"/>
</dbReference>
<dbReference type="CDD" id="cd10527">
    <property type="entry name" value="SET_LSMT"/>
    <property type="match status" value="1"/>
</dbReference>
<dbReference type="SUPFAM" id="SSF82199">
    <property type="entry name" value="SET domain"/>
    <property type="match status" value="1"/>
</dbReference>
<sequence length="515" mass="58205">MQTSTNLLPKPLSKRTRLDAKAHSVQTKAPFGINSSSSNNNNNNNNRKMAVRRRGAAFAVLLATNLGAARVSAFHNRHHHRPHTPPDAGNPTAARRRSGFGASATTLPSRLSYAIDVQEHCPRDVPTMEAWVYECGVQGSGGLRLVGEADETNHEDYSLSTEEDIPANSPVLYVPSEMVLSAQRAMEEFGQLEESEKLITSLNAESELRHYYLMVKILVEWERGMDSPWYPWLNSLPRYFSNAASMTPFCYKCLPSLMSILAMKERANMNHLMIKKVPFLSVETRGNADLWAWAYNVVYTRSFEANNGSGDLCIAPMADYFNHGTETEVEMGYDAEGNCHVQTTRDVPAGSPLRMSYGDPTNPSFLLARYGFLDESSPATFCKYIPPHVNDELREMGYAHNRMLFFKDTGDASEEVWDVLLHQILSSSNIAKKRALYKAHLDGDYDTKRMLHEQYYSQTSLKLMEHIDTFLNQLDDLSAKSVGKDVNEHPRLPLILKHNEFVRNTFLAVRSRYFE</sequence>
<proteinExistence type="predicted"/>
<dbReference type="Proteomes" id="UP000291116">
    <property type="component" value="Unassembled WGS sequence"/>
</dbReference>
<dbReference type="Gene3D" id="3.90.1410.10">
    <property type="entry name" value="set domain protein methyltransferase, domain 1"/>
    <property type="match status" value="1"/>
</dbReference>
<organism evidence="2 3">
    <name type="scientific">Pseudo-nitzschia multistriata</name>
    <dbReference type="NCBI Taxonomy" id="183589"/>
    <lineage>
        <taxon>Eukaryota</taxon>
        <taxon>Sar</taxon>
        <taxon>Stramenopiles</taxon>
        <taxon>Ochrophyta</taxon>
        <taxon>Bacillariophyta</taxon>
        <taxon>Bacillariophyceae</taxon>
        <taxon>Bacillariophycidae</taxon>
        <taxon>Bacillariales</taxon>
        <taxon>Bacillariaceae</taxon>
        <taxon>Pseudo-nitzschia</taxon>
    </lineage>
</organism>
<dbReference type="GO" id="GO:0016279">
    <property type="term" value="F:protein-lysine N-methyltransferase activity"/>
    <property type="evidence" value="ECO:0007669"/>
    <property type="project" value="TreeGrafter"/>
</dbReference>
<accession>A0A448ZCL2</accession>
<reference evidence="2 3" key="1">
    <citation type="submission" date="2019-01" db="EMBL/GenBank/DDBJ databases">
        <authorList>
            <person name="Ferrante I. M."/>
        </authorList>
    </citation>
    <scope>NUCLEOTIDE SEQUENCE [LARGE SCALE GENOMIC DNA]</scope>
    <source>
        <strain evidence="2 3">B856</strain>
    </source>
</reference>
<keyword evidence="3" id="KW-1185">Reference proteome</keyword>
<protein>
    <submittedName>
        <fullName evidence="2">Uncharacterized protein</fullName>
    </submittedName>
</protein>
<name>A0A448ZCL2_9STRA</name>
<evidence type="ECO:0000256" key="1">
    <source>
        <dbReference type="SAM" id="MobiDB-lite"/>
    </source>
</evidence>
<dbReference type="PANTHER" id="PTHR13271">
    <property type="entry name" value="UNCHARACTERIZED PUTATIVE METHYLTRANSFERASE"/>
    <property type="match status" value="1"/>
</dbReference>
<feature type="region of interest" description="Disordered" evidence="1">
    <location>
        <begin position="76"/>
        <end position="97"/>
    </location>
</feature>
<feature type="compositionally biased region" description="Low complexity" evidence="1">
    <location>
        <begin position="34"/>
        <end position="46"/>
    </location>
</feature>
<dbReference type="AlphaFoldDB" id="A0A448ZCL2"/>
<evidence type="ECO:0000313" key="3">
    <source>
        <dbReference type="Proteomes" id="UP000291116"/>
    </source>
</evidence>
<dbReference type="InterPro" id="IPR050600">
    <property type="entry name" value="SETD3_SETD6_MTase"/>
</dbReference>
<dbReference type="InterPro" id="IPR046341">
    <property type="entry name" value="SET_dom_sf"/>
</dbReference>
<gene>
    <name evidence="2" type="ORF">PSNMU_V1.4_AUG-EV-PASAV3_0066440</name>
</gene>
<feature type="region of interest" description="Disordered" evidence="1">
    <location>
        <begin position="1"/>
        <end position="46"/>
    </location>
</feature>
<evidence type="ECO:0000313" key="2">
    <source>
        <dbReference type="EMBL" id="VEU39768.1"/>
    </source>
</evidence>
<dbReference type="EMBL" id="CAACVS010000236">
    <property type="protein sequence ID" value="VEU39768.1"/>
    <property type="molecule type" value="Genomic_DNA"/>
</dbReference>
<dbReference type="OrthoDB" id="341421at2759"/>